<reference evidence="5 6" key="1">
    <citation type="submission" date="2018-07" db="EMBL/GenBank/DDBJ databases">
        <title>Genomic Encyclopedia of Type Strains, Phase IV (KMG-IV): sequencing the most valuable type-strain genomes for metagenomic binning, comparative biology and taxonomic classification.</title>
        <authorList>
            <person name="Goeker M."/>
        </authorList>
    </citation>
    <scope>NUCLEOTIDE SEQUENCE [LARGE SCALE GENOMIC DNA]</scope>
    <source>
        <strain evidence="5 6">DSM 103736</strain>
    </source>
</reference>
<dbReference type="InterPro" id="IPR036937">
    <property type="entry name" value="Adhesion_dom_fimbrial_sf"/>
</dbReference>
<evidence type="ECO:0000313" key="6">
    <source>
        <dbReference type="Proteomes" id="UP000254848"/>
    </source>
</evidence>
<dbReference type="GO" id="GO:0043709">
    <property type="term" value="P:cell adhesion involved in single-species biofilm formation"/>
    <property type="evidence" value="ECO:0007669"/>
    <property type="project" value="TreeGrafter"/>
</dbReference>
<dbReference type="PANTHER" id="PTHR33420:SF31">
    <property type="entry name" value="TYPE 1 FIMBRIN D-MANNOSE SPECIFIC ADHESIN"/>
    <property type="match status" value="1"/>
</dbReference>
<dbReference type="InterPro" id="IPR008966">
    <property type="entry name" value="Adhesion_dom_sf"/>
</dbReference>
<organism evidence="5 6">
    <name type="scientific">Enterobacillus tribolii</name>
    <dbReference type="NCBI Taxonomy" id="1487935"/>
    <lineage>
        <taxon>Bacteria</taxon>
        <taxon>Pseudomonadati</taxon>
        <taxon>Pseudomonadota</taxon>
        <taxon>Gammaproteobacteria</taxon>
        <taxon>Enterobacterales</taxon>
        <taxon>Hafniaceae</taxon>
        <taxon>Enterobacillus</taxon>
    </lineage>
</organism>
<dbReference type="Proteomes" id="UP000254848">
    <property type="component" value="Unassembled WGS sequence"/>
</dbReference>
<keyword evidence="2" id="KW-0732">Signal</keyword>
<sequence>MIMSDRLLKQAPDMKTVNSSLRRLVVFCGLAAWGTLSHAYPIEPYQAGEYIPAPTMPFIWSSHITDPDTNQAGQYPVQDAELSSTSSGYGGMCVPASACPYVSSSQPPFTGTYFRATIGNLAGKEVAQGSNGLRYFQVNENLAVGIKFYTQQNRSFRYIPIPYDNINNGVGPSTRPPYPYLTGTSAQMSLYIIKPFIGESEIPETLVSELFAATVADGYSANPVARVSLQGKITVDQSCNFTAGQVLPTIDFGNMLATDFKTKGTGPANAEKKINLAIKCTNISNGVKFKMKLQGTPDAASPEYLATGNSNIGIKFVEDQSGAQISPSGGVFPAAGALNFDFSDPLNPTGSTAIRVSPVSSTGVEPQKGTFDATATISVSLE</sequence>
<dbReference type="SUPFAM" id="SSF49401">
    <property type="entry name" value="Bacterial adhesins"/>
    <property type="match status" value="1"/>
</dbReference>
<dbReference type="GO" id="GO:0009289">
    <property type="term" value="C:pilus"/>
    <property type="evidence" value="ECO:0007669"/>
    <property type="project" value="UniProtKB-SubCell"/>
</dbReference>
<dbReference type="AlphaFoldDB" id="A0A370QQU6"/>
<dbReference type="EMBL" id="QRAP01000005">
    <property type="protein sequence ID" value="RDK91085.1"/>
    <property type="molecule type" value="Genomic_DNA"/>
</dbReference>
<keyword evidence="3" id="KW-0281">Fimbrium</keyword>
<evidence type="ECO:0000256" key="2">
    <source>
        <dbReference type="ARBA" id="ARBA00022729"/>
    </source>
</evidence>
<keyword evidence="6" id="KW-1185">Reference proteome</keyword>
<comment type="subcellular location">
    <subcellularLocation>
        <location evidence="1">Fimbrium</location>
    </subcellularLocation>
</comment>
<gene>
    <name evidence="5" type="ORF">C8D90_105373</name>
</gene>
<evidence type="ECO:0000256" key="3">
    <source>
        <dbReference type="ARBA" id="ARBA00023263"/>
    </source>
</evidence>
<feature type="domain" description="Fimbrial-type adhesion" evidence="4">
    <location>
        <begin position="228"/>
        <end position="380"/>
    </location>
</feature>
<name>A0A370QQU6_9GAMM</name>
<comment type="caution">
    <text evidence="5">The sequence shown here is derived from an EMBL/GenBank/DDBJ whole genome shotgun (WGS) entry which is preliminary data.</text>
</comment>
<dbReference type="Gene3D" id="2.60.40.1090">
    <property type="entry name" value="Fimbrial-type adhesion domain"/>
    <property type="match status" value="1"/>
</dbReference>
<dbReference type="InterPro" id="IPR050263">
    <property type="entry name" value="Bact_Fimbrial_Adh_Pro"/>
</dbReference>
<dbReference type="InterPro" id="IPR000259">
    <property type="entry name" value="Adhesion_dom_fimbrial"/>
</dbReference>
<protein>
    <submittedName>
        <fullName evidence="5">Type 1 fimbria pilin</fullName>
    </submittedName>
</protein>
<evidence type="ECO:0000313" key="5">
    <source>
        <dbReference type="EMBL" id="RDK91085.1"/>
    </source>
</evidence>
<evidence type="ECO:0000259" key="4">
    <source>
        <dbReference type="Pfam" id="PF00419"/>
    </source>
</evidence>
<dbReference type="Pfam" id="PF00419">
    <property type="entry name" value="Fimbrial"/>
    <property type="match status" value="1"/>
</dbReference>
<accession>A0A370QQU6</accession>
<dbReference type="PANTHER" id="PTHR33420">
    <property type="entry name" value="FIMBRIAL SUBUNIT ELFA-RELATED"/>
    <property type="match status" value="1"/>
</dbReference>
<evidence type="ECO:0000256" key="1">
    <source>
        <dbReference type="ARBA" id="ARBA00004561"/>
    </source>
</evidence>
<proteinExistence type="predicted"/>